<evidence type="ECO:0000256" key="2">
    <source>
        <dbReference type="ARBA" id="ARBA00023002"/>
    </source>
</evidence>
<dbReference type="PRINTS" id="PR00081">
    <property type="entry name" value="GDHRDH"/>
</dbReference>
<dbReference type="InterPro" id="IPR002347">
    <property type="entry name" value="SDR_fam"/>
</dbReference>
<dbReference type="GO" id="GO:0016616">
    <property type="term" value="F:oxidoreductase activity, acting on the CH-OH group of donors, NAD or NADP as acceptor"/>
    <property type="evidence" value="ECO:0007669"/>
    <property type="project" value="TreeGrafter"/>
</dbReference>
<dbReference type="Proteomes" id="UP000029585">
    <property type="component" value="Unassembled WGS sequence"/>
</dbReference>
<dbReference type="RefSeq" id="WP_044943357.1">
    <property type="nucleotide sequence ID" value="NZ_KN174168.1"/>
</dbReference>
<dbReference type="GO" id="GO:0030497">
    <property type="term" value="P:fatty acid elongation"/>
    <property type="evidence" value="ECO:0007669"/>
    <property type="project" value="TreeGrafter"/>
</dbReference>
<keyword evidence="2" id="KW-0560">Oxidoreductase</keyword>
<dbReference type="Gene3D" id="3.40.50.720">
    <property type="entry name" value="NAD(P)-binding Rossmann-like Domain"/>
    <property type="match status" value="1"/>
</dbReference>
<dbReference type="EMBL" id="ADLO01000117">
    <property type="protein sequence ID" value="KGF52987.1"/>
    <property type="molecule type" value="Genomic_DNA"/>
</dbReference>
<comment type="similarity">
    <text evidence="1">Belongs to the short-chain dehydrogenases/reductases (SDR) family.</text>
</comment>
<dbReference type="HOGENOM" id="CLU_010194_1_2_9"/>
<evidence type="ECO:0000256" key="1">
    <source>
        <dbReference type="ARBA" id="ARBA00006484"/>
    </source>
</evidence>
<reference evidence="3 4" key="1">
    <citation type="submission" date="2011-08" db="EMBL/GenBank/DDBJ databases">
        <title>The Genome Sequence of Clostridium orbiscindens 1_3_50AFAA.</title>
        <authorList>
            <consortium name="The Broad Institute Genome Sequencing Platform"/>
            <person name="Earl A."/>
            <person name="Ward D."/>
            <person name="Feldgarden M."/>
            <person name="Gevers D."/>
            <person name="Daigneault M."/>
            <person name="Strauss J."/>
            <person name="Allen-Vercoe E."/>
            <person name="Young S.K."/>
            <person name="Zeng Q."/>
            <person name="Gargeya S."/>
            <person name="Fitzgerald M."/>
            <person name="Haas B."/>
            <person name="Abouelleil A."/>
            <person name="Alvarado L."/>
            <person name="Arachchi H.M."/>
            <person name="Berlin A."/>
            <person name="Brown A."/>
            <person name="Chapman S.B."/>
            <person name="Chen Z."/>
            <person name="Dunbar C."/>
            <person name="Freedman E."/>
            <person name="Gearin G."/>
            <person name="Gellesch M."/>
            <person name="Goldberg J."/>
            <person name="Griggs A."/>
            <person name="Gujja S."/>
            <person name="Heiman D."/>
            <person name="Howarth C."/>
            <person name="Larson L."/>
            <person name="Lui A."/>
            <person name="MacDonald P.J.P."/>
            <person name="Montmayeur A."/>
            <person name="Murphy C."/>
            <person name="Neiman D."/>
            <person name="Pearson M."/>
            <person name="Priest M."/>
            <person name="Roberts A."/>
            <person name="Saif S."/>
            <person name="Shea T."/>
            <person name="Shenoy N."/>
            <person name="Sisk P."/>
            <person name="Stolte C."/>
            <person name="Sykes S."/>
            <person name="Wortman J."/>
            <person name="Nusbaum C."/>
            <person name="Birren B."/>
        </authorList>
    </citation>
    <scope>NUCLEOTIDE SEQUENCE [LARGE SCALE GENOMIC DNA]</scope>
    <source>
        <strain evidence="3 4">1_3_50AFAA</strain>
    </source>
</reference>
<dbReference type="PRINTS" id="PR00080">
    <property type="entry name" value="SDRFAMILY"/>
</dbReference>
<dbReference type="NCBIfam" id="NF005559">
    <property type="entry name" value="PRK07231.1"/>
    <property type="match status" value="1"/>
</dbReference>
<dbReference type="GO" id="GO:0008206">
    <property type="term" value="P:bile acid metabolic process"/>
    <property type="evidence" value="ECO:0007669"/>
    <property type="project" value="UniProtKB-ARBA"/>
</dbReference>
<sequence length="245" mass="26077">MALMSKAAIVTGAAQGIGKAIAARLVKDGMRVAIVDINQEAAVAAAEELAGQYGADTMAVQCDVSQEEQVNIAVQKVLERFGTVDVLVNNAGILSLKKPFVEYTKADWDKIFGINFMGDVFFCKAVIPTMKEKKSGRIINMASQSAETGGLAASPIYAASKAAVWCMTKSLAGEMGPYQVTVNAVAPGYIMTEMTRNAGYRDDMVPMKRLGIPEDVADVVGFLASEDSRYVTGMIVDINGGTVMR</sequence>
<evidence type="ECO:0000313" key="3">
    <source>
        <dbReference type="EMBL" id="KGF52987.1"/>
    </source>
</evidence>
<dbReference type="InterPro" id="IPR036291">
    <property type="entry name" value="NAD(P)-bd_dom_sf"/>
</dbReference>
<gene>
    <name evidence="3" type="ORF">HMPREF9460_03878</name>
</gene>
<evidence type="ECO:0000313" key="4">
    <source>
        <dbReference type="Proteomes" id="UP000029585"/>
    </source>
</evidence>
<protein>
    <recommendedName>
        <fullName evidence="5">3-oxoacyl-[acyl-carrier-protein] reductase</fullName>
    </recommendedName>
</protein>
<dbReference type="SUPFAM" id="SSF51735">
    <property type="entry name" value="NAD(P)-binding Rossmann-fold domains"/>
    <property type="match status" value="1"/>
</dbReference>
<name>A0A096CDI0_FLAPL</name>
<accession>A0A096CDI0</accession>
<dbReference type="eggNOG" id="COG1028">
    <property type="taxonomic scope" value="Bacteria"/>
</dbReference>
<dbReference type="AlphaFoldDB" id="A0A096CDI0"/>
<dbReference type="NCBIfam" id="NF009466">
    <property type="entry name" value="PRK12826.1-2"/>
    <property type="match status" value="1"/>
</dbReference>
<dbReference type="PANTHER" id="PTHR42760">
    <property type="entry name" value="SHORT-CHAIN DEHYDROGENASES/REDUCTASES FAMILY MEMBER"/>
    <property type="match status" value="1"/>
</dbReference>
<organism evidence="3 4">
    <name type="scientific">Flavonifractor plautii 1_3_50AFAA</name>
    <dbReference type="NCBI Taxonomy" id="742738"/>
    <lineage>
        <taxon>Bacteria</taxon>
        <taxon>Bacillati</taxon>
        <taxon>Bacillota</taxon>
        <taxon>Clostridia</taxon>
        <taxon>Eubacteriales</taxon>
        <taxon>Oscillospiraceae</taxon>
        <taxon>Flavonifractor</taxon>
    </lineage>
</organism>
<comment type="caution">
    <text evidence="3">The sequence shown here is derived from an EMBL/GenBank/DDBJ whole genome shotgun (WGS) entry which is preliminary data.</text>
</comment>
<dbReference type="FunFam" id="3.40.50.720:FF:000084">
    <property type="entry name" value="Short-chain dehydrogenase reductase"/>
    <property type="match status" value="1"/>
</dbReference>
<dbReference type="Pfam" id="PF13561">
    <property type="entry name" value="adh_short_C2"/>
    <property type="match status" value="1"/>
</dbReference>
<proteinExistence type="inferred from homology"/>
<dbReference type="CDD" id="cd05233">
    <property type="entry name" value="SDR_c"/>
    <property type="match status" value="1"/>
</dbReference>
<dbReference type="PATRIC" id="fig|742738.3.peg.3992"/>
<keyword evidence="4" id="KW-1185">Reference proteome</keyword>
<dbReference type="PANTHER" id="PTHR42760:SF135">
    <property type="entry name" value="BLL7886 PROTEIN"/>
    <property type="match status" value="1"/>
</dbReference>
<evidence type="ECO:0008006" key="5">
    <source>
        <dbReference type="Google" id="ProtNLM"/>
    </source>
</evidence>